<evidence type="ECO:0000256" key="4">
    <source>
        <dbReference type="ARBA" id="ARBA00022989"/>
    </source>
</evidence>
<evidence type="ECO:0000256" key="1">
    <source>
        <dbReference type="ARBA" id="ARBA00004141"/>
    </source>
</evidence>
<dbReference type="GO" id="GO:0022857">
    <property type="term" value="F:transmembrane transporter activity"/>
    <property type="evidence" value="ECO:0007669"/>
    <property type="project" value="InterPro"/>
</dbReference>
<organism evidence="7 8">
    <name type="scientific">Gossypium armourianum</name>
    <dbReference type="NCBI Taxonomy" id="34283"/>
    <lineage>
        <taxon>Eukaryota</taxon>
        <taxon>Viridiplantae</taxon>
        <taxon>Streptophyta</taxon>
        <taxon>Embryophyta</taxon>
        <taxon>Tracheophyta</taxon>
        <taxon>Spermatophyta</taxon>
        <taxon>Magnoliopsida</taxon>
        <taxon>eudicotyledons</taxon>
        <taxon>Gunneridae</taxon>
        <taxon>Pentapetalae</taxon>
        <taxon>rosids</taxon>
        <taxon>malvids</taxon>
        <taxon>Malvales</taxon>
        <taxon>Malvaceae</taxon>
        <taxon>Malvoideae</taxon>
        <taxon>Gossypium</taxon>
    </lineage>
</organism>
<dbReference type="Gene3D" id="1.20.1250.20">
    <property type="entry name" value="MFS general substrate transporter like domains"/>
    <property type="match status" value="1"/>
</dbReference>
<comment type="caution">
    <text evidence="7">The sequence shown here is derived from an EMBL/GenBank/DDBJ whole genome shotgun (WGS) entry which is preliminary data.</text>
</comment>
<protein>
    <submittedName>
        <fullName evidence="7">Uncharacterized protein</fullName>
    </submittedName>
</protein>
<name>A0A7J9J0B8_9ROSI</name>
<dbReference type="PANTHER" id="PTHR11654">
    <property type="entry name" value="OLIGOPEPTIDE TRANSPORTER-RELATED"/>
    <property type="match status" value="1"/>
</dbReference>
<evidence type="ECO:0000256" key="3">
    <source>
        <dbReference type="ARBA" id="ARBA00022692"/>
    </source>
</evidence>
<evidence type="ECO:0000256" key="5">
    <source>
        <dbReference type="ARBA" id="ARBA00023136"/>
    </source>
</evidence>
<sequence>MGFGVPIMLMFLSAISFFLASSFYIKLKARASLLTGLAQVVVASLRKRHIEVLSEVYHIRERSMLQNGTASNPWSLCTIDQVEDLKALIGVMPLCFAGIMLSITVNQGQFMDRIALPLASKIKGKPVCHGLKQRMGIGLLCSCAS</sequence>
<comment type="subcellular location">
    <subcellularLocation>
        <location evidence="1">Membrane</location>
        <topology evidence="1">Multi-pass membrane protein</topology>
    </subcellularLocation>
</comment>
<keyword evidence="4 6" id="KW-1133">Transmembrane helix</keyword>
<evidence type="ECO:0000256" key="6">
    <source>
        <dbReference type="SAM" id="Phobius"/>
    </source>
</evidence>
<dbReference type="Proteomes" id="UP000593575">
    <property type="component" value="Unassembled WGS sequence"/>
</dbReference>
<keyword evidence="5 6" id="KW-0472">Membrane</keyword>
<feature type="non-terminal residue" evidence="7">
    <location>
        <position position="145"/>
    </location>
</feature>
<dbReference type="GO" id="GO:0016020">
    <property type="term" value="C:membrane"/>
    <property type="evidence" value="ECO:0007669"/>
    <property type="project" value="UniProtKB-SubCell"/>
</dbReference>
<accession>A0A7J9J0B8</accession>
<dbReference type="InterPro" id="IPR036259">
    <property type="entry name" value="MFS_trans_sf"/>
</dbReference>
<keyword evidence="3 6" id="KW-0812">Transmembrane</keyword>
<proteinExistence type="inferred from homology"/>
<comment type="similarity">
    <text evidence="2">Belongs to the major facilitator superfamily. Proton-dependent oligopeptide transporter (POT/PTR) (TC 2.A.17) family.</text>
</comment>
<dbReference type="Pfam" id="PF00854">
    <property type="entry name" value="PTR2"/>
    <property type="match status" value="1"/>
</dbReference>
<evidence type="ECO:0000313" key="7">
    <source>
        <dbReference type="EMBL" id="MBA0827468.1"/>
    </source>
</evidence>
<dbReference type="InterPro" id="IPR000109">
    <property type="entry name" value="POT_fam"/>
</dbReference>
<dbReference type="EMBL" id="JABFAE010000004">
    <property type="protein sequence ID" value="MBA0827468.1"/>
    <property type="molecule type" value="Genomic_DNA"/>
</dbReference>
<evidence type="ECO:0000313" key="8">
    <source>
        <dbReference type="Proteomes" id="UP000593575"/>
    </source>
</evidence>
<reference evidence="7 8" key="1">
    <citation type="journal article" date="2019" name="Genome Biol. Evol.">
        <title>Insights into the evolution of the New World diploid cottons (Gossypium, subgenus Houzingenia) based on genome sequencing.</title>
        <authorList>
            <person name="Grover C.E."/>
            <person name="Arick M.A. 2nd"/>
            <person name="Thrash A."/>
            <person name="Conover J.L."/>
            <person name="Sanders W.S."/>
            <person name="Peterson D.G."/>
            <person name="Frelichowski J.E."/>
            <person name="Scheffler J.A."/>
            <person name="Scheffler B.E."/>
            <person name="Wendel J.F."/>
        </authorList>
    </citation>
    <scope>NUCLEOTIDE SEQUENCE [LARGE SCALE GENOMIC DNA]</scope>
    <source>
        <strain evidence="7">6</strain>
        <tissue evidence="7">Leaf</tissue>
    </source>
</reference>
<dbReference type="AlphaFoldDB" id="A0A7J9J0B8"/>
<keyword evidence="8" id="KW-1185">Reference proteome</keyword>
<feature type="transmembrane region" description="Helical" evidence="6">
    <location>
        <begin position="6"/>
        <end position="25"/>
    </location>
</feature>
<gene>
    <name evidence="7" type="ORF">Goarm_012249</name>
</gene>
<evidence type="ECO:0000256" key="2">
    <source>
        <dbReference type="ARBA" id="ARBA00005982"/>
    </source>
</evidence>